<dbReference type="Pfam" id="PF02457">
    <property type="entry name" value="DAC"/>
    <property type="match status" value="1"/>
</dbReference>
<dbReference type="GO" id="GO:0006171">
    <property type="term" value="P:cAMP biosynthetic process"/>
    <property type="evidence" value="ECO:0007669"/>
    <property type="project" value="InterPro"/>
</dbReference>
<evidence type="ECO:0000313" key="12">
    <source>
        <dbReference type="EMBL" id="KEO84088.1"/>
    </source>
</evidence>
<dbReference type="PANTHER" id="PTHR34185">
    <property type="entry name" value="DIADENYLATE CYCLASE"/>
    <property type="match status" value="1"/>
</dbReference>
<evidence type="ECO:0000256" key="9">
    <source>
        <dbReference type="ARBA" id="ARBA00023136"/>
    </source>
</evidence>
<evidence type="ECO:0000313" key="13">
    <source>
        <dbReference type="Proteomes" id="UP000027931"/>
    </source>
</evidence>
<comment type="similarity">
    <text evidence="10">Belongs to the adenylate cyclase family. DacA/CdaA subfamily.</text>
</comment>
<comment type="caution">
    <text evidence="10">Lacks conserved residue(s) required for the propagation of feature annotation.</text>
</comment>
<dbReference type="SUPFAM" id="SSF143597">
    <property type="entry name" value="YojJ-like"/>
    <property type="match status" value="1"/>
</dbReference>
<dbReference type="NCBIfam" id="TIGR00159">
    <property type="entry name" value="diadenylate cyclase CdaA"/>
    <property type="match status" value="1"/>
</dbReference>
<comment type="caution">
    <text evidence="12">The sequence shown here is derived from an EMBL/GenBank/DDBJ whole genome shotgun (WGS) entry which is preliminary data.</text>
</comment>
<dbReference type="EMBL" id="JMIR01000006">
    <property type="protein sequence ID" value="KEO84088.1"/>
    <property type="molecule type" value="Genomic_DNA"/>
</dbReference>
<dbReference type="Pfam" id="PF19293">
    <property type="entry name" value="CdaA_N"/>
    <property type="match status" value="1"/>
</dbReference>
<dbReference type="GO" id="GO:0005524">
    <property type="term" value="F:ATP binding"/>
    <property type="evidence" value="ECO:0007669"/>
    <property type="project" value="UniProtKB-UniRule"/>
</dbReference>
<keyword evidence="13" id="KW-1185">Reference proteome</keyword>
<keyword evidence="9 10" id="KW-0472">Membrane</keyword>
<dbReference type="PIRSF" id="PIRSF004793">
    <property type="entry name" value="UCP004793"/>
    <property type="match status" value="1"/>
</dbReference>
<keyword evidence="4 10" id="KW-0812">Transmembrane</keyword>
<sequence>MADLQTTFTNMVSSFRLLDALDIIIVAFVLYRMIMMIRGTRAVQLLKGVVMILLATGLAHTLQLGALSWLLDKILTIGLFAIPVVFQPELRRGLEQLGRGKFFSSRGTTLFQEEEDIPKTINELTKATSVLAKNKIGALIILERETGLSDHIETGIPIGAVVSSELLINTFIPNTPLHDGAVIIRGQHMIAASCFLPLSDNALISKELGTRHRAGIGISEQSDAVAVIVSEETGQISLAADGKLTRNLDEQSFREFLTNLLVPVKTDRFTLFKGKAGS</sequence>
<accession>A0A074LVM7</accession>
<dbReference type="AlphaFoldDB" id="A0A074LVM7"/>
<dbReference type="STRING" id="1157490.EL26_06385"/>
<comment type="catalytic activity">
    <reaction evidence="1 10">
        <text>2 ATP = 3',3'-c-di-AMP + 2 diphosphate</text>
        <dbReference type="Rhea" id="RHEA:35655"/>
        <dbReference type="ChEBI" id="CHEBI:30616"/>
        <dbReference type="ChEBI" id="CHEBI:33019"/>
        <dbReference type="ChEBI" id="CHEBI:71500"/>
        <dbReference type="EC" id="2.7.7.85"/>
    </reaction>
</comment>
<dbReference type="PROSITE" id="PS51794">
    <property type="entry name" value="DAC"/>
    <property type="match status" value="1"/>
</dbReference>
<name>A0A074LVM7_9BACL</name>
<evidence type="ECO:0000256" key="4">
    <source>
        <dbReference type="ARBA" id="ARBA00022692"/>
    </source>
</evidence>
<dbReference type="InterPro" id="IPR003390">
    <property type="entry name" value="DNA_integrity_scan_DisA_N"/>
</dbReference>
<dbReference type="EC" id="2.7.7.85" evidence="10"/>
<feature type="transmembrane region" description="Helical" evidence="10">
    <location>
        <begin position="12"/>
        <end position="31"/>
    </location>
</feature>
<evidence type="ECO:0000259" key="11">
    <source>
        <dbReference type="PROSITE" id="PS51794"/>
    </source>
</evidence>
<dbReference type="FunFam" id="3.40.1700.10:FF:000002">
    <property type="entry name" value="Diadenylate cyclase"/>
    <property type="match status" value="1"/>
</dbReference>
<keyword evidence="3 10" id="KW-0808">Transferase</keyword>
<dbReference type="GO" id="GO:0004016">
    <property type="term" value="F:adenylate cyclase activity"/>
    <property type="evidence" value="ECO:0007669"/>
    <property type="project" value="UniProtKB-UniRule"/>
</dbReference>
<keyword evidence="2 10" id="KW-1003">Cell membrane</keyword>
<proteinExistence type="inferred from homology"/>
<dbReference type="HAMAP" id="MF_01499">
    <property type="entry name" value="DacA"/>
    <property type="match status" value="1"/>
</dbReference>
<protein>
    <recommendedName>
        <fullName evidence="10">Diadenylate cyclase</fullName>
        <shortName evidence="10">DAC</shortName>
        <ecNumber evidence="10">2.7.7.85</ecNumber>
    </recommendedName>
    <alternativeName>
        <fullName evidence="10">Cyclic-di-AMP synthase</fullName>
        <shortName evidence="10">c-di-AMP synthase</shortName>
    </alternativeName>
</protein>
<comment type="subunit">
    <text evidence="10">Probably a homodimer.</text>
</comment>
<gene>
    <name evidence="10" type="primary">dacA</name>
    <name evidence="12" type="ORF">EL26_06385</name>
</gene>
<evidence type="ECO:0000256" key="3">
    <source>
        <dbReference type="ARBA" id="ARBA00022679"/>
    </source>
</evidence>
<dbReference type="InterPro" id="IPR045585">
    <property type="entry name" value="CdaA_N"/>
</dbReference>
<evidence type="ECO:0000256" key="6">
    <source>
        <dbReference type="ARBA" id="ARBA00022741"/>
    </source>
</evidence>
<dbReference type="InterPro" id="IPR036888">
    <property type="entry name" value="DNA_integrity_DisA_N_sf"/>
</dbReference>
<dbReference type="PANTHER" id="PTHR34185:SF1">
    <property type="entry name" value="DIADENYLATE CYCLASE"/>
    <property type="match status" value="1"/>
</dbReference>
<evidence type="ECO:0000256" key="7">
    <source>
        <dbReference type="ARBA" id="ARBA00022840"/>
    </source>
</evidence>
<evidence type="ECO:0000256" key="8">
    <source>
        <dbReference type="ARBA" id="ARBA00022989"/>
    </source>
</evidence>
<comment type="function">
    <text evidence="10">Catalyzes the condensation of 2 ATP molecules into cyclic di-AMP (c-di-AMP), a second messenger used to regulate differing processes in different bacteria.</text>
</comment>
<keyword evidence="5 10" id="KW-0548">Nucleotidyltransferase</keyword>
<keyword evidence="7 10" id="KW-0067">ATP-binding</keyword>
<dbReference type="Gene3D" id="3.40.1700.10">
    <property type="entry name" value="DNA integrity scanning protein, DisA, N-terminal domain"/>
    <property type="match status" value="1"/>
</dbReference>
<evidence type="ECO:0000256" key="2">
    <source>
        <dbReference type="ARBA" id="ARBA00022475"/>
    </source>
</evidence>
<dbReference type="GO" id="GO:0106408">
    <property type="term" value="F:diadenylate cyclase activity"/>
    <property type="evidence" value="ECO:0007669"/>
    <property type="project" value="UniProtKB-EC"/>
</dbReference>
<reference evidence="12 13" key="1">
    <citation type="journal article" date="2013" name="Int. J. Syst. Evol. Microbiol.">
        <title>Tumebacillus flagellatus sp. nov., an alpha-amylase/pullulanase-producing bacterium isolated from cassava wastewater.</title>
        <authorList>
            <person name="Wang Q."/>
            <person name="Xie N."/>
            <person name="Qin Y."/>
            <person name="Shen N."/>
            <person name="Zhu J."/>
            <person name="Mi H."/>
            <person name="Huang R."/>
        </authorList>
    </citation>
    <scope>NUCLEOTIDE SEQUENCE [LARGE SCALE GENOMIC DNA]</scope>
    <source>
        <strain evidence="12 13">GST4</strain>
    </source>
</reference>
<dbReference type="InterPro" id="IPR034701">
    <property type="entry name" value="CdaA"/>
</dbReference>
<organism evidence="12 13">
    <name type="scientific">Tumebacillus flagellatus</name>
    <dbReference type="NCBI Taxonomy" id="1157490"/>
    <lineage>
        <taxon>Bacteria</taxon>
        <taxon>Bacillati</taxon>
        <taxon>Bacillota</taxon>
        <taxon>Bacilli</taxon>
        <taxon>Bacillales</taxon>
        <taxon>Alicyclobacillaceae</taxon>
        <taxon>Tumebacillus</taxon>
    </lineage>
</organism>
<dbReference type="Proteomes" id="UP000027931">
    <property type="component" value="Unassembled WGS sequence"/>
</dbReference>
<evidence type="ECO:0000256" key="1">
    <source>
        <dbReference type="ARBA" id="ARBA00000877"/>
    </source>
</evidence>
<feature type="domain" description="DAC" evidence="11">
    <location>
        <begin position="87"/>
        <end position="250"/>
    </location>
</feature>
<keyword evidence="8 10" id="KW-1133">Transmembrane helix</keyword>
<evidence type="ECO:0000256" key="5">
    <source>
        <dbReference type="ARBA" id="ARBA00022695"/>
    </source>
</evidence>
<feature type="transmembrane region" description="Helical" evidence="10">
    <location>
        <begin position="43"/>
        <end position="60"/>
    </location>
</feature>
<evidence type="ECO:0000256" key="10">
    <source>
        <dbReference type="HAMAP-Rule" id="MF_01499"/>
    </source>
</evidence>
<dbReference type="InterPro" id="IPR050338">
    <property type="entry name" value="DisA"/>
</dbReference>
<dbReference type="eggNOG" id="COG1624">
    <property type="taxonomic scope" value="Bacteria"/>
</dbReference>
<dbReference type="InterPro" id="IPR014046">
    <property type="entry name" value="C-di-AMP_synthase"/>
</dbReference>
<keyword evidence="6 10" id="KW-0547">Nucleotide-binding</keyword>